<name>A0A6N2BXZ5_SOLCI</name>
<reference evidence="1" key="1">
    <citation type="submission" date="2019-05" db="EMBL/GenBank/DDBJ databases">
        <title>The de novo reference genome and transcriptome assemblies of the wild tomato species Solanum chilense.</title>
        <authorList>
            <person name="Stam R."/>
            <person name="Nosenko T."/>
            <person name="Hoerger A.C."/>
            <person name="Stephan W."/>
            <person name="Seidel M.A."/>
            <person name="Kuhn J.M.M."/>
            <person name="Haberer G."/>
            <person name="Tellier A."/>
        </authorList>
    </citation>
    <scope>NUCLEOTIDE SEQUENCE</scope>
    <source>
        <tissue evidence="1">Mature leaves</tissue>
    </source>
</reference>
<gene>
    <name evidence="1" type="ORF">EJD97_001356</name>
</gene>
<evidence type="ECO:0000313" key="1">
    <source>
        <dbReference type="EMBL" id="TMX00127.1"/>
    </source>
</evidence>
<protein>
    <recommendedName>
        <fullName evidence="2">Gag-pol polyprotein</fullName>
    </recommendedName>
</protein>
<organism evidence="1">
    <name type="scientific">Solanum chilense</name>
    <name type="common">Tomato</name>
    <name type="synonym">Lycopersicon chilense</name>
    <dbReference type="NCBI Taxonomy" id="4083"/>
    <lineage>
        <taxon>Eukaryota</taxon>
        <taxon>Viridiplantae</taxon>
        <taxon>Streptophyta</taxon>
        <taxon>Embryophyta</taxon>
        <taxon>Tracheophyta</taxon>
        <taxon>Spermatophyta</taxon>
        <taxon>Magnoliopsida</taxon>
        <taxon>eudicotyledons</taxon>
        <taxon>Gunneridae</taxon>
        <taxon>Pentapetalae</taxon>
        <taxon>asterids</taxon>
        <taxon>lamiids</taxon>
        <taxon>Solanales</taxon>
        <taxon>Solanaceae</taxon>
        <taxon>Solanoideae</taxon>
        <taxon>Solaneae</taxon>
        <taxon>Solanum</taxon>
        <taxon>Solanum subgen. Lycopersicon</taxon>
    </lineage>
</organism>
<evidence type="ECO:0008006" key="2">
    <source>
        <dbReference type="Google" id="ProtNLM"/>
    </source>
</evidence>
<dbReference type="EMBL" id="RXGB01001141">
    <property type="protein sequence ID" value="TMX00127.1"/>
    <property type="molecule type" value="Genomic_DNA"/>
</dbReference>
<dbReference type="AlphaFoldDB" id="A0A6N2BXZ5"/>
<sequence>MNKRRTTPRSAKEENVNVLVPPQAPQNPQVPIEEGFMSNVEITTAIQSITQVLATQVTRETTVQVNPNARITDSMIMNSTRMNPPTFFVSKVEEDPQRFIDEVLKVLDAMDVSSEEKVKLATYQLKDVDQVWYEQ</sequence>
<comment type="caution">
    <text evidence="1">The sequence shown here is derived from an EMBL/GenBank/DDBJ whole genome shotgun (WGS) entry which is preliminary data.</text>
</comment>
<proteinExistence type="predicted"/>
<accession>A0A6N2BXZ5</accession>